<dbReference type="AlphaFoldDB" id="A0A1Y1IEC5"/>
<dbReference type="Gene3D" id="1.10.246.120">
    <property type="match status" value="1"/>
</dbReference>
<reference evidence="3 4" key="1">
    <citation type="journal article" date="2014" name="Nat. Commun.">
        <title>Klebsormidium flaccidum genome reveals primary factors for plant terrestrial adaptation.</title>
        <authorList>
            <person name="Hori K."/>
            <person name="Maruyama F."/>
            <person name="Fujisawa T."/>
            <person name="Togashi T."/>
            <person name="Yamamoto N."/>
            <person name="Seo M."/>
            <person name="Sato S."/>
            <person name="Yamada T."/>
            <person name="Mori H."/>
            <person name="Tajima N."/>
            <person name="Moriyama T."/>
            <person name="Ikeuchi M."/>
            <person name="Watanabe M."/>
            <person name="Wada H."/>
            <person name="Kobayashi K."/>
            <person name="Saito M."/>
            <person name="Masuda T."/>
            <person name="Sasaki-Sekimoto Y."/>
            <person name="Mashiguchi K."/>
            <person name="Awai K."/>
            <person name="Shimojima M."/>
            <person name="Masuda S."/>
            <person name="Iwai M."/>
            <person name="Nobusawa T."/>
            <person name="Narise T."/>
            <person name="Kondo S."/>
            <person name="Saito H."/>
            <person name="Sato R."/>
            <person name="Murakawa M."/>
            <person name="Ihara Y."/>
            <person name="Oshima-Yamada Y."/>
            <person name="Ohtaka K."/>
            <person name="Satoh M."/>
            <person name="Sonobe K."/>
            <person name="Ishii M."/>
            <person name="Ohtani R."/>
            <person name="Kanamori-Sato M."/>
            <person name="Honoki R."/>
            <person name="Miyazaki D."/>
            <person name="Mochizuki H."/>
            <person name="Umetsu J."/>
            <person name="Higashi K."/>
            <person name="Shibata D."/>
            <person name="Kamiya Y."/>
            <person name="Sato N."/>
            <person name="Nakamura Y."/>
            <person name="Tabata S."/>
            <person name="Ida S."/>
            <person name="Kurokawa K."/>
            <person name="Ohta H."/>
        </authorList>
    </citation>
    <scope>NUCLEOTIDE SEQUENCE [LARGE SCALE GENOMIC DNA]</scope>
    <source>
        <strain evidence="3 4">NIES-2285</strain>
    </source>
</reference>
<dbReference type="GO" id="GO:0030139">
    <property type="term" value="C:endocytic vesicle"/>
    <property type="evidence" value="ECO:0000318"/>
    <property type="project" value="GO_Central"/>
</dbReference>
<dbReference type="OrthoDB" id="300289at2759"/>
<feature type="compositionally biased region" description="Low complexity" evidence="1">
    <location>
        <begin position="446"/>
        <end position="460"/>
    </location>
</feature>
<dbReference type="GO" id="GO:0005085">
    <property type="term" value="F:guanyl-nucleotide exchange factor activity"/>
    <property type="evidence" value="ECO:0000318"/>
    <property type="project" value="GO_Central"/>
</dbReference>
<dbReference type="SMART" id="SM00167">
    <property type="entry name" value="VPS9"/>
    <property type="match status" value="1"/>
</dbReference>
<evidence type="ECO:0000256" key="1">
    <source>
        <dbReference type="SAM" id="MobiDB-lite"/>
    </source>
</evidence>
<dbReference type="STRING" id="105231.A0A1Y1IEC5"/>
<dbReference type="Pfam" id="PF18151">
    <property type="entry name" value="DUF5601"/>
    <property type="match status" value="1"/>
</dbReference>
<proteinExistence type="predicted"/>
<feature type="region of interest" description="Disordered" evidence="1">
    <location>
        <begin position="272"/>
        <end position="367"/>
    </location>
</feature>
<feature type="compositionally biased region" description="Polar residues" evidence="1">
    <location>
        <begin position="648"/>
        <end position="660"/>
    </location>
</feature>
<dbReference type="SUPFAM" id="SSF109993">
    <property type="entry name" value="VPS9 domain"/>
    <property type="match status" value="1"/>
</dbReference>
<keyword evidence="4" id="KW-1185">Reference proteome</keyword>
<dbReference type="Gene3D" id="1.20.1050.80">
    <property type="entry name" value="VPS9 domain"/>
    <property type="match status" value="1"/>
</dbReference>
<feature type="region of interest" description="Disordered" evidence="1">
    <location>
        <begin position="445"/>
        <end position="672"/>
    </location>
</feature>
<dbReference type="OMA" id="FREYPYL"/>
<accession>A0A1Y1IEC5</accession>
<feature type="compositionally biased region" description="Low complexity" evidence="1">
    <location>
        <begin position="329"/>
        <end position="343"/>
    </location>
</feature>
<dbReference type="PANTHER" id="PTHR23101">
    <property type="entry name" value="RAB GDP/GTP EXCHANGE FACTOR"/>
    <property type="match status" value="1"/>
</dbReference>
<dbReference type="Proteomes" id="UP000054558">
    <property type="component" value="Unassembled WGS sequence"/>
</dbReference>
<dbReference type="Pfam" id="PF02204">
    <property type="entry name" value="VPS9"/>
    <property type="match status" value="1"/>
</dbReference>
<protein>
    <submittedName>
        <fullName evidence="3">Vacuolar sorting protein 9, (VPS9)</fullName>
    </submittedName>
</protein>
<name>A0A1Y1IEC5_KLENI</name>
<organism evidence="3 4">
    <name type="scientific">Klebsormidium nitens</name>
    <name type="common">Green alga</name>
    <name type="synonym">Ulothrix nitens</name>
    <dbReference type="NCBI Taxonomy" id="105231"/>
    <lineage>
        <taxon>Eukaryota</taxon>
        <taxon>Viridiplantae</taxon>
        <taxon>Streptophyta</taxon>
        <taxon>Klebsormidiophyceae</taxon>
        <taxon>Klebsormidiales</taxon>
        <taxon>Klebsormidiaceae</taxon>
        <taxon>Klebsormidium</taxon>
    </lineage>
</organism>
<gene>
    <name evidence="3" type="ORF">KFL_005080130</name>
</gene>
<feature type="compositionally biased region" description="Polar residues" evidence="1">
    <location>
        <begin position="318"/>
        <end position="328"/>
    </location>
</feature>
<dbReference type="InterPro" id="IPR003123">
    <property type="entry name" value="VPS9"/>
</dbReference>
<evidence type="ECO:0000259" key="2">
    <source>
        <dbReference type="PROSITE" id="PS51205"/>
    </source>
</evidence>
<dbReference type="EMBL" id="DF237457">
    <property type="protein sequence ID" value="GAQ89304.1"/>
    <property type="molecule type" value="Genomic_DNA"/>
</dbReference>
<evidence type="ECO:0000313" key="3">
    <source>
        <dbReference type="EMBL" id="GAQ89304.1"/>
    </source>
</evidence>
<dbReference type="PANTHER" id="PTHR23101:SF25">
    <property type="entry name" value="GTPASE-ACTIVATING PROTEIN AND VPS9 DOMAIN-CONTAINING PROTEIN 1"/>
    <property type="match status" value="1"/>
</dbReference>
<dbReference type="PROSITE" id="PS51205">
    <property type="entry name" value="VPS9"/>
    <property type="match status" value="1"/>
</dbReference>
<dbReference type="GO" id="GO:0016192">
    <property type="term" value="P:vesicle-mediated transport"/>
    <property type="evidence" value="ECO:0007669"/>
    <property type="project" value="InterPro"/>
</dbReference>
<feature type="compositionally biased region" description="Basic and acidic residues" evidence="1">
    <location>
        <begin position="606"/>
        <end position="625"/>
    </location>
</feature>
<feature type="compositionally biased region" description="Basic and acidic residues" evidence="1">
    <location>
        <begin position="554"/>
        <end position="588"/>
    </location>
</feature>
<dbReference type="InterPro" id="IPR045046">
    <property type="entry name" value="Vps9-like"/>
</dbReference>
<dbReference type="InterPro" id="IPR037191">
    <property type="entry name" value="VPS9_dom_sf"/>
</dbReference>
<sequence>MASGDKQDPFSAATAQLTFHNFLEKMRHPSAVDLVRAIKGFIVSFQASAPDPDKDSAAVQQFLAQTEATFRAHPLWAGATEEELESAGEGLEKYLLTKVFARAFGPIPADAATDRLLAERMAALQQFLRPEHLDIPASFGNEPSWLLAQKELGKLGAYKAPRDKLVCILNCCRVINNLLLNMAMAAQGDPPGADDFLPVLIYVVIKANPPALHSNLQFIQRYRAASRLVAESAYFFTNAVSAAAFIEHLNPSSLSIDPAEFESKMQQALAQIPPNISDGTPPQARKASTPPGKAGDLPPRHNRSHSEGDTSPRIATQPGMSNSGSSPMLVTADAAAGGLAARAPAPPPSPGLTVSPADSASAPLTQPGDSLAQLEARGAAAVVSAAESGQLARDYRFLYTSVGDLRVGDVDALLTEYKELVLKYEALARGLQERNAGLARQLGVTAAESGGPGQSESESGAGKGDSLKTAATGNGPAGGFNEGKALEAVDGMPGGNGTGADESSGDKEATLAQEGTGLARGEVQGEASAPQEAGSHAGGAGQAGSQPEAGVAKSGEEKSESETAEQHNHRSEVHRGQGHDMDREEKSEAQGSRADSEPFAEAGDGEASRRAEIESDRQARRKAEGQESGGGQPSDDMGEHAPEAARSTGVSAGLVTSSDESLAAVKGVDEQS</sequence>
<dbReference type="InterPro" id="IPR041545">
    <property type="entry name" value="DUF5601"/>
</dbReference>
<dbReference type="GO" id="GO:0031267">
    <property type="term" value="F:small GTPase binding"/>
    <property type="evidence" value="ECO:0000318"/>
    <property type="project" value="GO_Central"/>
</dbReference>
<dbReference type="GO" id="GO:0005829">
    <property type="term" value="C:cytosol"/>
    <property type="evidence" value="ECO:0000318"/>
    <property type="project" value="GO_Central"/>
</dbReference>
<feature type="domain" description="VPS9" evidence="2">
    <location>
        <begin position="111"/>
        <end position="255"/>
    </location>
</feature>
<evidence type="ECO:0000313" key="4">
    <source>
        <dbReference type="Proteomes" id="UP000054558"/>
    </source>
</evidence>